<dbReference type="SMART" id="SM01411">
    <property type="entry name" value="Ephrin_rec_like"/>
    <property type="match status" value="1"/>
</dbReference>
<organism evidence="8 9">
    <name type="scientific">Linnemannia exigua</name>
    <dbReference type="NCBI Taxonomy" id="604196"/>
    <lineage>
        <taxon>Eukaryota</taxon>
        <taxon>Fungi</taxon>
        <taxon>Fungi incertae sedis</taxon>
        <taxon>Mucoromycota</taxon>
        <taxon>Mortierellomycotina</taxon>
        <taxon>Mortierellomycetes</taxon>
        <taxon>Mortierellales</taxon>
        <taxon>Mortierellaceae</taxon>
        <taxon>Linnemannia</taxon>
    </lineage>
</organism>
<accession>A0AAD4DEM8</accession>
<dbReference type="GO" id="GO:0001653">
    <property type="term" value="F:peptide receptor activity"/>
    <property type="evidence" value="ECO:0007669"/>
    <property type="project" value="TreeGrafter"/>
</dbReference>
<dbReference type="SUPFAM" id="SSF56112">
    <property type="entry name" value="Protein kinase-like (PK-like)"/>
    <property type="match status" value="1"/>
</dbReference>
<proteinExistence type="predicted"/>
<feature type="region of interest" description="Disordered" evidence="5">
    <location>
        <begin position="766"/>
        <end position="809"/>
    </location>
</feature>
<evidence type="ECO:0000256" key="5">
    <source>
        <dbReference type="SAM" id="MobiDB-lite"/>
    </source>
</evidence>
<dbReference type="AlphaFoldDB" id="A0AAD4DEM8"/>
<dbReference type="SUPFAM" id="SSF53822">
    <property type="entry name" value="Periplasmic binding protein-like I"/>
    <property type="match status" value="1"/>
</dbReference>
<evidence type="ECO:0000256" key="6">
    <source>
        <dbReference type="SAM" id="Phobius"/>
    </source>
</evidence>
<feature type="region of interest" description="Disordered" evidence="5">
    <location>
        <begin position="966"/>
        <end position="993"/>
    </location>
</feature>
<dbReference type="PROSITE" id="PS50011">
    <property type="entry name" value="PROTEIN_KINASE_DOM"/>
    <property type="match status" value="1"/>
</dbReference>
<dbReference type="InterPro" id="IPR050401">
    <property type="entry name" value="Cyclic_nucleotide_synthase"/>
</dbReference>
<dbReference type="GO" id="GO:0004016">
    <property type="term" value="F:adenylate cyclase activity"/>
    <property type="evidence" value="ECO:0007669"/>
    <property type="project" value="TreeGrafter"/>
</dbReference>
<dbReference type="InterPro" id="IPR000719">
    <property type="entry name" value="Prot_kinase_dom"/>
</dbReference>
<dbReference type="Proteomes" id="UP001194580">
    <property type="component" value="Unassembled WGS sequence"/>
</dbReference>
<evidence type="ECO:0000256" key="1">
    <source>
        <dbReference type="ARBA" id="ARBA00012202"/>
    </source>
</evidence>
<dbReference type="InterPro" id="IPR020635">
    <property type="entry name" value="Tyr_kinase_cat_dom"/>
</dbReference>
<dbReference type="InterPro" id="IPR009030">
    <property type="entry name" value="Growth_fac_rcpt_cys_sf"/>
</dbReference>
<keyword evidence="6" id="KW-1133">Transmembrane helix</keyword>
<dbReference type="SUPFAM" id="SSF57184">
    <property type="entry name" value="Growth factor receptor domain"/>
    <property type="match status" value="1"/>
</dbReference>
<dbReference type="Pfam" id="PF07699">
    <property type="entry name" value="Ephrin_rec_like"/>
    <property type="match status" value="1"/>
</dbReference>
<feature type="domain" description="Protein kinase" evidence="7">
    <location>
        <begin position="783"/>
        <end position="993"/>
    </location>
</feature>
<protein>
    <recommendedName>
        <fullName evidence="1">guanylate cyclase</fullName>
        <ecNumber evidence="1">4.6.1.2</ecNumber>
    </recommendedName>
</protein>
<keyword evidence="9" id="KW-1185">Reference proteome</keyword>
<dbReference type="PANTHER" id="PTHR11920">
    <property type="entry name" value="GUANYLYL CYCLASE"/>
    <property type="match status" value="1"/>
</dbReference>
<feature type="compositionally biased region" description="Polar residues" evidence="5">
    <location>
        <begin position="975"/>
        <end position="993"/>
    </location>
</feature>
<dbReference type="InterPro" id="IPR011641">
    <property type="entry name" value="Tyr-kin_ephrin_A/B_rcpt-like"/>
</dbReference>
<dbReference type="InterPro" id="IPR011009">
    <property type="entry name" value="Kinase-like_dom_sf"/>
</dbReference>
<dbReference type="SMART" id="SM00219">
    <property type="entry name" value="TyrKc"/>
    <property type="match status" value="1"/>
</dbReference>
<dbReference type="Gene3D" id="3.40.50.2300">
    <property type="match status" value="2"/>
</dbReference>
<dbReference type="PANTHER" id="PTHR11920:SF501">
    <property type="entry name" value="GUANYLATE CYCLASE 32E"/>
    <property type="match status" value="1"/>
</dbReference>
<dbReference type="GO" id="GO:0005524">
    <property type="term" value="F:ATP binding"/>
    <property type="evidence" value="ECO:0007669"/>
    <property type="project" value="InterPro"/>
</dbReference>
<keyword evidence="6" id="KW-0812">Transmembrane</keyword>
<evidence type="ECO:0000256" key="3">
    <source>
        <dbReference type="ARBA" id="ARBA00023239"/>
    </source>
</evidence>
<evidence type="ECO:0000259" key="7">
    <source>
        <dbReference type="PROSITE" id="PS50011"/>
    </source>
</evidence>
<keyword evidence="3" id="KW-0456">Lyase</keyword>
<dbReference type="Gene3D" id="1.10.510.10">
    <property type="entry name" value="Transferase(Phosphotransferase) domain 1"/>
    <property type="match status" value="1"/>
</dbReference>
<feature type="transmembrane region" description="Helical" evidence="6">
    <location>
        <begin position="219"/>
        <end position="241"/>
    </location>
</feature>
<dbReference type="GO" id="GO:0004713">
    <property type="term" value="F:protein tyrosine kinase activity"/>
    <property type="evidence" value="ECO:0007669"/>
    <property type="project" value="InterPro"/>
</dbReference>
<dbReference type="GO" id="GO:0005886">
    <property type="term" value="C:plasma membrane"/>
    <property type="evidence" value="ECO:0007669"/>
    <property type="project" value="TreeGrafter"/>
</dbReference>
<dbReference type="GO" id="GO:0004383">
    <property type="term" value="F:guanylate cyclase activity"/>
    <property type="evidence" value="ECO:0007669"/>
    <property type="project" value="UniProtKB-EC"/>
</dbReference>
<gene>
    <name evidence="8" type="ORF">BGZ95_008045</name>
</gene>
<dbReference type="GO" id="GO:0007168">
    <property type="term" value="P:receptor guanylyl cyclase signaling pathway"/>
    <property type="evidence" value="ECO:0007669"/>
    <property type="project" value="TreeGrafter"/>
</dbReference>
<dbReference type="Gene3D" id="2.10.50.10">
    <property type="entry name" value="Tumor Necrosis Factor Receptor, subunit A, domain 2"/>
    <property type="match status" value="1"/>
</dbReference>
<sequence>MRSALTGYDPKLDARSAVPLTLSDDMAGLEYDPHRMSAAIYSAVQYPVDALVVSIPDIDVLREPILAARKKNIPVIAVYTGLQAAKDLDILAIMSDDHEAGRVKDFVCINGATRIPALLERCNGVLSAFLAADTGASSNLTEHIIYLEKSRNSTGPAYAQTLAENVRDRRSVTGIVYLTVPTFMELNLALLTSLNNTRPFKVASFDFNRDMMKCMDKGNLHYSVSGLIYMQTFMALLLLYIQLNVGEKVNQNQIMTGPKLVTPANAKDMLAQEEWSLNGFLDYAKAFSMITGRQVVKTELNWLSPINEHWDALSTGARDAAKVLNWNMTEYRYDQPIRQDLVEYSINLALNDTNTQGLLMSNAHNSYIQYALNQTLKQVPARTALVNKTVQRLCDDWSFGKPSLANDCEVQPPWNHTLDQVLPYPIVGIGSTFLWPSHQSLSWVGENGYEAGKEYADAILASGHSQPICVVQNDEPEQQMLMCRGLYDRMTTLYGATSLPPFDTYCVRLAPGDLSGASRKVTDVGAGYRYDSVHTTSTMLFENIKYLVSKGDVSEKVLVTTTGRSSTALADYVAGKVGKIWSQQSYLNGFMSVFELAFSTVLQDKTWDFIATGPSQVDYVCDKGQVFNKDRNRTSLYCRTPLGFHVGNPYCQPCPVNFYSDKYNSLNCTACPFGTFTNQSGSSICQSCEEAGQKVVACQDYFLNKEKASNITLAIFLPLGLLLFAAVVATLMIYALRNRRKRSRLADDSWMLDYKKIMGLYHDSDSGLGSQDSGSMIERSNMHSSYKPDGDGGGGVVRRASGRPTGMFQRSHSTFVGGNSGIQPMDDTGKAIGVYRNLPVFVRRIGGSRVHLTRKLRIEIMDVMELRHPKLVELVGVCLQPPDVCVVTEHCSKGTLTEVLANQDLNFNWLFKLSFMSDISRAMEFLHQSKIQFHGDLRSANCLITSRWEVKVGGYGLKELTATQQPGYGRMAHTGTGSTELSRNGSVQRNSLR</sequence>
<name>A0AAD4DEM8_9FUNG</name>
<keyword evidence="4" id="KW-0141">cGMP biosynthesis</keyword>
<comment type="caution">
    <text evidence="8">The sequence shown here is derived from an EMBL/GenBank/DDBJ whole genome shotgun (WGS) entry which is preliminary data.</text>
</comment>
<evidence type="ECO:0000313" key="9">
    <source>
        <dbReference type="Proteomes" id="UP001194580"/>
    </source>
</evidence>
<feature type="non-terminal residue" evidence="8">
    <location>
        <position position="993"/>
    </location>
</feature>
<keyword evidence="6" id="KW-0472">Membrane</keyword>
<feature type="transmembrane region" description="Helical" evidence="6">
    <location>
        <begin position="713"/>
        <end position="736"/>
    </location>
</feature>
<dbReference type="InterPro" id="IPR028082">
    <property type="entry name" value="Peripla_BP_I"/>
</dbReference>
<evidence type="ECO:0000256" key="2">
    <source>
        <dbReference type="ARBA" id="ARBA00022741"/>
    </source>
</evidence>
<dbReference type="Pfam" id="PF07714">
    <property type="entry name" value="PK_Tyr_Ser-Thr"/>
    <property type="match status" value="1"/>
</dbReference>
<dbReference type="EMBL" id="JAAAIL010000407">
    <property type="protein sequence ID" value="KAG0276071.1"/>
    <property type="molecule type" value="Genomic_DNA"/>
</dbReference>
<keyword evidence="2" id="KW-0547">Nucleotide-binding</keyword>
<evidence type="ECO:0000313" key="8">
    <source>
        <dbReference type="EMBL" id="KAG0276071.1"/>
    </source>
</evidence>
<feature type="compositionally biased region" description="Low complexity" evidence="5">
    <location>
        <begin position="766"/>
        <end position="775"/>
    </location>
</feature>
<evidence type="ECO:0000256" key="4">
    <source>
        <dbReference type="ARBA" id="ARBA00023293"/>
    </source>
</evidence>
<dbReference type="EC" id="4.6.1.2" evidence="1"/>
<dbReference type="InterPro" id="IPR001245">
    <property type="entry name" value="Ser-Thr/Tyr_kinase_cat_dom"/>
</dbReference>
<reference evidence="8" key="1">
    <citation type="journal article" date="2020" name="Fungal Divers.">
        <title>Resolving the Mortierellaceae phylogeny through synthesis of multi-gene phylogenetics and phylogenomics.</title>
        <authorList>
            <person name="Vandepol N."/>
            <person name="Liber J."/>
            <person name="Desiro A."/>
            <person name="Na H."/>
            <person name="Kennedy M."/>
            <person name="Barry K."/>
            <person name="Grigoriev I.V."/>
            <person name="Miller A.N."/>
            <person name="O'Donnell K."/>
            <person name="Stajich J.E."/>
            <person name="Bonito G."/>
        </authorList>
    </citation>
    <scope>NUCLEOTIDE SEQUENCE</scope>
    <source>
        <strain evidence="8">NRRL 28262</strain>
    </source>
</reference>